<dbReference type="PROSITE" id="PS51257">
    <property type="entry name" value="PROKAR_LIPOPROTEIN"/>
    <property type="match status" value="1"/>
</dbReference>
<evidence type="ECO:0008006" key="2">
    <source>
        <dbReference type="Google" id="ProtNLM"/>
    </source>
</evidence>
<dbReference type="SUPFAM" id="SSF53474">
    <property type="entry name" value="alpha/beta-Hydrolases"/>
    <property type="match status" value="1"/>
</dbReference>
<organism evidence="1">
    <name type="scientific">hydrothermal vent metagenome</name>
    <dbReference type="NCBI Taxonomy" id="652676"/>
    <lineage>
        <taxon>unclassified sequences</taxon>
        <taxon>metagenomes</taxon>
        <taxon>ecological metagenomes</taxon>
    </lineage>
</organism>
<name>A0A3B1ATS5_9ZZZZ</name>
<dbReference type="Pfam" id="PF02450">
    <property type="entry name" value="LCAT"/>
    <property type="match status" value="1"/>
</dbReference>
<proteinExistence type="predicted"/>
<dbReference type="AlphaFoldDB" id="A0A3B1ATS5"/>
<accession>A0A3B1ATS5</accession>
<protein>
    <recommendedName>
        <fullName evidence="2">DUF676 domain-containing protein</fullName>
    </recommendedName>
</protein>
<dbReference type="InterPro" id="IPR003386">
    <property type="entry name" value="LACT/PDAT_acylTrfase"/>
</dbReference>
<dbReference type="InterPro" id="IPR029058">
    <property type="entry name" value="AB_hydrolase_fold"/>
</dbReference>
<dbReference type="GO" id="GO:0006629">
    <property type="term" value="P:lipid metabolic process"/>
    <property type="evidence" value="ECO:0007669"/>
    <property type="project" value="InterPro"/>
</dbReference>
<dbReference type="Gene3D" id="3.40.50.1820">
    <property type="entry name" value="alpha/beta hydrolase"/>
    <property type="match status" value="1"/>
</dbReference>
<evidence type="ECO:0000313" key="1">
    <source>
        <dbReference type="EMBL" id="VAW97394.1"/>
    </source>
</evidence>
<dbReference type="PANTHER" id="PTHR37946:SF1">
    <property type="entry name" value="SLL1969 PROTEIN"/>
    <property type="match status" value="1"/>
</dbReference>
<sequence length="542" mass="61514">MIKKNVVISIFLALPFFLTSCTYLKYSSIQAEYTDIQNADPSQVNLKHMLDRETFFVIGKTIDKSNRYSDVSMAIVAYSNKFKQNERVDTMFFKGTGTHYGLSLPEGVYTFLVYADIDKDQILHQSEIVGEKKVVISITNSPEKIMRHVDIELEGTTLTAWAETIPMPDIIETKQSLFYPAGTIRSLDDPIFDEKISTLGMYDPASFLEYAPTMFYALEEDVVHKIPVVFVHGIGGSSRSFEPIVKSMDRDRYRIWFFYYPSGGDLDQLADFFYSLFLSGEVIHLREMPMIVIAHSMGGLVVREALNKYEGKAGENKVELFVTIASPLGGHPSAALGEKHGLIVLPAWRDLNPNSRFIKELYRKPLPKFVNHQLFYAYKNTSTLKLGENSDGVVPLSSQLHPEAQKQSHDQFGFNNSHVGILKNDEMITLLLKKMNGVKSIFPESHMKILVNGGFDVKLNDSYSPITQHLIQYAGKYLVFLVNGVIEPFLPQQEHFIQAVQGKISANKDVEREFIMFMREYPELVNGVLKGQPNKALQRINR</sequence>
<dbReference type="PANTHER" id="PTHR37946">
    <property type="entry name" value="SLL1969 PROTEIN"/>
    <property type="match status" value="1"/>
</dbReference>
<reference evidence="1" key="1">
    <citation type="submission" date="2018-06" db="EMBL/GenBank/DDBJ databases">
        <authorList>
            <person name="Zhirakovskaya E."/>
        </authorList>
    </citation>
    <scope>NUCLEOTIDE SEQUENCE</scope>
</reference>
<gene>
    <name evidence="1" type="ORF">MNBD_GAMMA21-2500</name>
</gene>
<dbReference type="EMBL" id="UOFR01000049">
    <property type="protein sequence ID" value="VAW97394.1"/>
    <property type="molecule type" value="Genomic_DNA"/>
</dbReference>
<dbReference type="GO" id="GO:0008374">
    <property type="term" value="F:O-acyltransferase activity"/>
    <property type="evidence" value="ECO:0007669"/>
    <property type="project" value="InterPro"/>
</dbReference>